<keyword evidence="5" id="KW-1185">Reference proteome</keyword>
<dbReference type="InterPro" id="IPR001229">
    <property type="entry name" value="Jacalin-like_lectin_dom"/>
</dbReference>
<feature type="transmembrane region" description="Helical" evidence="2">
    <location>
        <begin position="6"/>
        <end position="24"/>
    </location>
</feature>
<organism evidence="4 5">
    <name type="scientific">Cetraspora pellucida</name>
    <dbReference type="NCBI Taxonomy" id="1433469"/>
    <lineage>
        <taxon>Eukaryota</taxon>
        <taxon>Fungi</taxon>
        <taxon>Fungi incertae sedis</taxon>
        <taxon>Mucoromycota</taxon>
        <taxon>Glomeromycotina</taxon>
        <taxon>Glomeromycetes</taxon>
        <taxon>Diversisporales</taxon>
        <taxon>Gigasporaceae</taxon>
        <taxon>Cetraspora</taxon>
    </lineage>
</organism>
<feature type="domain" description="Jacalin-type lectin" evidence="3">
    <location>
        <begin position="327"/>
        <end position="409"/>
    </location>
</feature>
<dbReference type="Proteomes" id="UP000789759">
    <property type="component" value="Unassembled WGS sequence"/>
</dbReference>
<evidence type="ECO:0000256" key="2">
    <source>
        <dbReference type="SAM" id="Phobius"/>
    </source>
</evidence>
<sequence>MNVLNLLHFVYKIISYVLKFLLWSAYSKPRLFLGVLGIISLWIAFINQRLTKSPLDPLVSVTQNVVDEMNELYVPEIPTMVENSLACRYLAITIRNMDQIDQNFRRKIFESLNSLDIRVNEATKIYSDFRHEAIVFSRTVRDRMNAIEEQLAKNGESDAAREIVQKHLDVIKKRIPIFKAALTKAIKKTYQVTDTAKEAHLVLDDGRTSAIRHDNSLYQRILRFISSEEEKIHIKDQLEEIDEGIIFIKELQNNLELFDKIIDDYRIKSQEVEVQLEENINHVEIDKNSLKDLKYSIEDLNMPHPKLPSKMNKNCISFNIKFSTVTKKLTMIRIWSTKRTVHSLVFVFSDDTNQVIGTPNKGHLTDFLWVDGEYITDISYIIGKYINGIEIKTNSGRSTGWQGSRSGRKERIVPGYFSNWISSWQGIYGTFSDGICSIMPLSVSMFSIF</sequence>
<dbReference type="EMBL" id="CAJVQA010023079">
    <property type="protein sequence ID" value="CAG8776883.1"/>
    <property type="molecule type" value="Genomic_DNA"/>
</dbReference>
<dbReference type="Gene3D" id="2.100.10.30">
    <property type="entry name" value="Jacalin-like lectin domain"/>
    <property type="match status" value="1"/>
</dbReference>
<keyword evidence="1" id="KW-0175">Coiled coil</keyword>
<proteinExistence type="predicted"/>
<dbReference type="InterPro" id="IPR036404">
    <property type="entry name" value="Jacalin-like_lectin_dom_sf"/>
</dbReference>
<dbReference type="SUPFAM" id="SSF51101">
    <property type="entry name" value="Mannose-binding lectins"/>
    <property type="match status" value="1"/>
</dbReference>
<dbReference type="OrthoDB" id="74460at2759"/>
<keyword evidence="2" id="KW-0812">Transmembrane</keyword>
<accession>A0A9N9JHU6</accession>
<gene>
    <name evidence="4" type="ORF">CPELLU_LOCUS16167</name>
</gene>
<evidence type="ECO:0000313" key="4">
    <source>
        <dbReference type="EMBL" id="CAG8776883.1"/>
    </source>
</evidence>
<comment type="caution">
    <text evidence="4">The sequence shown here is derived from an EMBL/GenBank/DDBJ whole genome shotgun (WGS) entry which is preliminary data.</text>
</comment>
<feature type="transmembrane region" description="Helical" evidence="2">
    <location>
        <begin position="31"/>
        <end position="50"/>
    </location>
</feature>
<dbReference type="Pfam" id="PF01419">
    <property type="entry name" value="Jacalin"/>
    <property type="match status" value="1"/>
</dbReference>
<keyword evidence="2" id="KW-1133">Transmembrane helix</keyword>
<dbReference type="AlphaFoldDB" id="A0A9N9JHU6"/>
<protein>
    <submittedName>
        <fullName evidence="4">19396_t:CDS:1</fullName>
    </submittedName>
</protein>
<keyword evidence="2" id="KW-0472">Membrane</keyword>
<reference evidence="4" key="1">
    <citation type="submission" date="2021-06" db="EMBL/GenBank/DDBJ databases">
        <authorList>
            <person name="Kallberg Y."/>
            <person name="Tangrot J."/>
            <person name="Rosling A."/>
        </authorList>
    </citation>
    <scope>NUCLEOTIDE SEQUENCE</scope>
    <source>
        <strain evidence="4">FL966</strain>
    </source>
</reference>
<evidence type="ECO:0000259" key="3">
    <source>
        <dbReference type="Pfam" id="PF01419"/>
    </source>
</evidence>
<evidence type="ECO:0000256" key="1">
    <source>
        <dbReference type="SAM" id="Coils"/>
    </source>
</evidence>
<name>A0A9N9JHU6_9GLOM</name>
<evidence type="ECO:0000313" key="5">
    <source>
        <dbReference type="Proteomes" id="UP000789759"/>
    </source>
</evidence>
<feature type="coiled-coil region" evidence="1">
    <location>
        <begin position="248"/>
        <end position="293"/>
    </location>
</feature>